<dbReference type="EMBL" id="WKJL01000019">
    <property type="protein sequence ID" value="MRW86799.1"/>
    <property type="molecule type" value="Genomic_DNA"/>
</dbReference>
<gene>
    <name evidence="2" type="ORF">GJ698_22265</name>
</gene>
<dbReference type="InterPro" id="IPR005569">
    <property type="entry name" value="Arc_DNA-bd_dom"/>
</dbReference>
<dbReference type="Pfam" id="PF03869">
    <property type="entry name" value="Arc"/>
    <property type="match status" value="1"/>
</dbReference>
<keyword evidence="3" id="KW-1185">Reference proteome</keyword>
<feature type="domain" description="Arc-like DNA binding" evidence="1">
    <location>
        <begin position="44"/>
        <end position="82"/>
    </location>
</feature>
<evidence type="ECO:0000259" key="1">
    <source>
        <dbReference type="Pfam" id="PF03869"/>
    </source>
</evidence>
<sequence length="107" mass="12275">MGIDDGEGRCAAKVAALFHHFTQTRDNRAMTLAKKQKPPRVKTALRIPEELHREITQAAQLNDRSFNAEVLFRLSQFHTKESLDVLHTENAEIKAVTQEILRLVRTR</sequence>
<dbReference type="InterPro" id="IPR013321">
    <property type="entry name" value="Arc_rbn_hlx_hlx"/>
</dbReference>
<dbReference type="SUPFAM" id="SSF47598">
    <property type="entry name" value="Ribbon-helix-helix"/>
    <property type="match status" value="1"/>
</dbReference>
<accession>A0A844DFE0</accession>
<dbReference type="Proteomes" id="UP000439986">
    <property type="component" value="Unassembled WGS sequence"/>
</dbReference>
<dbReference type="GO" id="GO:0006355">
    <property type="term" value="P:regulation of DNA-templated transcription"/>
    <property type="evidence" value="ECO:0007669"/>
    <property type="project" value="InterPro"/>
</dbReference>
<evidence type="ECO:0000313" key="3">
    <source>
        <dbReference type="Proteomes" id="UP000439986"/>
    </source>
</evidence>
<dbReference type="RefSeq" id="WP_154360054.1">
    <property type="nucleotide sequence ID" value="NZ_WKJL01000019.1"/>
</dbReference>
<comment type="caution">
    <text evidence="2">The sequence shown here is derived from an EMBL/GenBank/DDBJ whole genome shotgun (WGS) entry which is preliminary data.</text>
</comment>
<dbReference type="AlphaFoldDB" id="A0A844DFE0"/>
<reference evidence="2 3" key="1">
    <citation type="submission" date="2019-11" db="EMBL/GenBank/DDBJ databases">
        <title>Novel species isolated from a subtropical stream in China.</title>
        <authorList>
            <person name="Lu H."/>
        </authorList>
    </citation>
    <scope>NUCLEOTIDE SEQUENCE [LARGE SCALE GENOMIC DNA]</scope>
    <source>
        <strain evidence="2 3">FT26W</strain>
    </source>
</reference>
<evidence type="ECO:0000313" key="2">
    <source>
        <dbReference type="EMBL" id="MRW86799.1"/>
    </source>
</evidence>
<dbReference type="InterPro" id="IPR010985">
    <property type="entry name" value="Ribbon_hlx_hlx"/>
</dbReference>
<proteinExistence type="predicted"/>
<dbReference type="GO" id="GO:0003677">
    <property type="term" value="F:DNA binding"/>
    <property type="evidence" value="ECO:0007669"/>
    <property type="project" value="UniProtKB-KW"/>
</dbReference>
<name>A0A844DFE0_9BURK</name>
<keyword evidence="2" id="KW-0238">DNA-binding</keyword>
<organism evidence="2 3">
    <name type="scientific">Duganella aquatilis</name>
    <dbReference type="NCBI Taxonomy" id="2666082"/>
    <lineage>
        <taxon>Bacteria</taxon>
        <taxon>Pseudomonadati</taxon>
        <taxon>Pseudomonadota</taxon>
        <taxon>Betaproteobacteria</taxon>
        <taxon>Burkholderiales</taxon>
        <taxon>Oxalobacteraceae</taxon>
        <taxon>Telluria group</taxon>
        <taxon>Duganella</taxon>
    </lineage>
</organism>
<protein>
    <submittedName>
        <fullName evidence="2">Arc family DNA-binding protein</fullName>
    </submittedName>
</protein>
<dbReference type="Gene3D" id="1.10.1220.10">
    <property type="entry name" value="Met repressor-like"/>
    <property type="match status" value="1"/>
</dbReference>